<dbReference type="GO" id="GO:0009267">
    <property type="term" value="P:cellular response to starvation"/>
    <property type="evidence" value="ECO:0000318"/>
    <property type="project" value="GO_Central"/>
</dbReference>
<gene>
    <name evidence="4" type="ORF">TVAG_485180</name>
</gene>
<dbReference type="Gene3D" id="2.130.10.10">
    <property type="entry name" value="YVTN repeat-like/Quinoprotein amine dehydrogenase"/>
    <property type="match status" value="1"/>
</dbReference>
<dbReference type="GO" id="GO:0005737">
    <property type="term" value="C:cytoplasm"/>
    <property type="evidence" value="ECO:0000318"/>
    <property type="project" value="GO_Central"/>
</dbReference>
<dbReference type="OrthoDB" id="10262360at2759"/>
<dbReference type="SUPFAM" id="SSF50978">
    <property type="entry name" value="WD40 repeat-like"/>
    <property type="match status" value="1"/>
</dbReference>
<dbReference type="FunFam" id="2.130.10.10:FF:002219">
    <property type="entry name" value="Uncharacterized protein"/>
    <property type="match status" value="1"/>
</dbReference>
<protein>
    <recommendedName>
        <fullName evidence="3">Raptor N-terminal CASPase-like domain-containing protein</fullName>
    </recommendedName>
</protein>
<dbReference type="GO" id="GO:0071230">
    <property type="term" value="P:cellular response to amino acid stimulus"/>
    <property type="evidence" value="ECO:0000318"/>
    <property type="project" value="GO_Central"/>
</dbReference>
<dbReference type="VEuPathDB" id="TrichDB:TVAG_485180"/>
<keyword evidence="5" id="KW-1185">Reference proteome</keyword>
<dbReference type="InterPro" id="IPR015943">
    <property type="entry name" value="WD40/YVTN_repeat-like_dom_sf"/>
</dbReference>
<reference evidence="4" key="1">
    <citation type="submission" date="2006-10" db="EMBL/GenBank/DDBJ databases">
        <authorList>
            <person name="Amadeo P."/>
            <person name="Zhao Q."/>
            <person name="Wortman J."/>
            <person name="Fraser-Liggett C."/>
            <person name="Carlton J."/>
        </authorList>
    </citation>
    <scope>NUCLEOTIDE SEQUENCE</scope>
    <source>
        <strain evidence="4">G3</strain>
    </source>
</reference>
<accession>A2EZ34</accession>
<dbReference type="RefSeq" id="XP_001330536.1">
    <property type="nucleotide sequence ID" value="XM_001330501.1"/>
</dbReference>
<dbReference type="STRING" id="5722.A2EZ34"/>
<dbReference type="GO" id="GO:0031929">
    <property type="term" value="P:TOR signaling"/>
    <property type="evidence" value="ECO:0000318"/>
    <property type="project" value="GO_Central"/>
</dbReference>
<dbReference type="KEGG" id="tva:4759914"/>
<evidence type="ECO:0000259" key="3">
    <source>
        <dbReference type="SMART" id="SM01302"/>
    </source>
</evidence>
<dbReference type="PANTHER" id="PTHR12848">
    <property type="entry name" value="REGULATORY-ASSOCIATED PROTEIN OF MTOR"/>
    <property type="match status" value="1"/>
</dbReference>
<dbReference type="GO" id="GO:0030307">
    <property type="term" value="P:positive regulation of cell growth"/>
    <property type="evidence" value="ECO:0000318"/>
    <property type="project" value="GO_Central"/>
</dbReference>
<dbReference type="SMART" id="SM01302">
    <property type="entry name" value="Raptor_N"/>
    <property type="match status" value="1"/>
</dbReference>
<dbReference type="InterPro" id="IPR036322">
    <property type="entry name" value="WD40_repeat_dom_sf"/>
</dbReference>
<evidence type="ECO:0000313" key="4">
    <source>
        <dbReference type="EMBL" id="EAY02083.1"/>
    </source>
</evidence>
<keyword evidence="1" id="KW-0853">WD repeat</keyword>
<dbReference type="InterPro" id="IPR016024">
    <property type="entry name" value="ARM-type_fold"/>
</dbReference>
<proteinExistence type="predicted"/>
<evidence type="ECO:0000256" key="2">
    <source>
        <dbReference type="ARBA" id="ARBA00022737"/>
    </source>
</evidence>
<sequence length="1182" mass="134485">MTLPRSSIVGLQDFSESSSLEYSDSGSDIEGLEAHNIISNPIDHFTSLFKLQNLSETKLTTYPEPSDEDYNIADLNKPIFLQNPQLPQKVDCVYLMCSQSNLFPQPDSDYFSRKPMLYMWRNMSNILPSDFSAYLQDYMHEKYSNYRKVLRMFFQVAPTIDKLSNANSLRTNVGQGRILFHYIGFGFPRITENIKALDKKTNTFVDYPIKTLFENLGPPVWFIFDCSHAATVLPTLEETATIHFGQSPNNHPWKDYICFCATGENESLPSDPHLPHDFLTSVLLTPTKTAVLCHILQYYRTTLVTDMFLLRDIDLNLLDEKSNLHSSLQKTLDAITDAIAADILPIDQYKGYFRSDPLTSALFRNYLLAQYLLHLYQVHPICHPHIPDLSGHPLWQQWRTTLDLTIISNGTYLNSDIDLYNRALSTFTNILQCPTKEKSSIANLVLLFHFPENKELKNQSIRLLANYASLSQQNREEIAKIAHFDILFSYFINFDYKSDPDTFKSISYLLVTLFEQNQNYILEISPSNDLIILEKVLFDDEITDKDIKPLIASIVATLLPHNDCVRQFSTRNEFLIKLRTLLETSNSDLTMWLLILERRMFDNYGLDINSFYNFGLHIQAASFVYHNSEYVRAASLSLLPCLLQSGQDFINVDLFGLSVKCGFDCSYLVRYNFSLFLTRFLSIYREKVIDHIPNGLMAHQLFGSLLSRWFKLDEDHENVGLERFNIFKNVCEYLNKVKRDKEYLEVFVSSGLFLCEFLSDDPHPSVSKVCQSLKTNTSKLICIKPKTHNFSQNCSSAPLNFPSFSPPPTPILIQREIEEELKEASIESGGDSLYKLFMKQTSKRGLHPIYFEETGLCGLPPAAVEHLSNYKVVSKHRYEFNEQPTIICYDKLTLVLALGFKDGKVVVLYENNVEKVLELGHVKITSFSFANNTFENDTYLFIGVDNGSIYGWNMKTNYPMISFRSDGYANSHIPEFVDICGRNIVSIRGNCGSIRSFDPFTKLLKGEWNTLSNHDNEHSTAMSVICMSENVCVGFSHGRLIVLDVSISSDTSSSSRVLDITADPQQKQVFKINSVVSTNKDDSNIFVICDSEGHVVIGNNLGNLHEVYSTDSKSVFSFDSHRYSPVMCISSQESPPKLLTLDGDVISVLKESGNGCIVSFHQTLPLVCVATSTGKIIEYSLT</sequence>
<dbReference type="InterPro" id="IPR029347">
    <property type="entry name" value="Raptor_N"/>
</dbReference>
<dbReference type="GO" id="GO:0030674">
    <property type="term" value="F:protein-macromolecule adaptor activity"/>
    <property type="evidence" value="ECO:0000318"/>
    <property type="project" value="GO_Central"/>
</dbReference>
<dbReference type="InterPro" id="IPR004083">
    <property type="entry name" value="Raptor"/>
</dbReference>
<organism evidence="4 5">
    <name type="scientific">Trichomonas vaginalis (strain ATCC PRA-98 / G3)</name>
    <dbReference type="NCBI Taxonomy" id="412133"/>
    <lineage>
        <taxon>Eukaryota</taxon>
        <taxon>Metamonada</taxon>
        <taxon>Parabasalia</taxon>
        <taxon>Trichomonadida</taxon>
        <taxon>Trichomonadidae</taxon>
        <taxon>Trichomonas</taxon>
    </lineage>
</organism>
<dbReference type="Gene3D" id="1.25.10.10">
    <property type="entry name" value="Leucine-rich Repeat Variant"/>
    <property type="match status" value="1"/>
</dbReference>
<dbReference type="InParanoid" id="A2EZ34"/>
<dbReference type="EMBL" id="DS113547">
    <property type="protein sequence ID" value="EAY02083.1"/>
    <property type="molecule type" value="Genomic_DNA"/>
</dbReference>
<dbReference type="GO" id="GO:0010506">
    <property type="term" value="P:regulation of autophagy"/>
    <property type="evidence" value="ECO:0000318"/>
    <property type="project" value="GO_Central"/>
</dbReference>
<name>A2EZ34_TRIV3</name>
<dbReference type="FunCoup" id="A2EZ34">
    <property type="interactions" value="370"/>
</dbReference>
<dbReference type="PRINTS" id="PR01547">
    <property type="entry name" value="YEAST176DUF"/>
</dbReference>
<feature type="domain" description="Raptor N-terminal CASPase-like" evidence="3">
    <location>
        <begin position="86"/>
        <end position="237"/>
    </location>
</feature>
<dbReference type="InterPro" id="IPR011989">
    <property type="entry name" value="ARM-like"/>
</dbReference>
<dbReference type="GO" id="GO:0031931">
    <property type="term" value="C:TORC1 complex"/>
    <property type="evidence" value="ECO:0000318"/>
    <property type="project" value="GO_Central"/>
</dbReference>
<dbReference type="VEuPathDB" id="TrichDB:TVAGG3_0754240"/>
<dbReference type="Proteomes" id="UP000001542">
    <property type="component" value="Unassembled WGS sequence"/>
</dbReference>
<evidence type="ECO:0000313" key="5">
    <source>
        <dbReference type="Proteomes" id="UP000001542"/>
    </source>
</evidence>
<dbReference type="SUPFAM" id="SSF48371">
    <property type="entry name" value="ARM repeat"/>
    <property type="match status" value="1"/>
</dbReference>
<dbReference type="SMR" id="A2EZ34"/>
<reference evidence="4" key="2">
    <citation type="journal article" date="2007" name="Science">
        <title>Draft genome sequence of the sexually transmitted pathogen Trichomonas vaginalis.</title>
        <authorList>
            <person name="Carlton J.M."/>
            <person name="Hirt R.P."/>
            <person name="Silva J.C."/>
            <person name="Delcher A.L."/>
            <person name="Schatz M."/>
            <person name="Zhao Q."/>
            <person name="Wortman J.R."/>
            <person name="Bidwell S.L."/>
            <person name="Alsmark U.C.M."/>
            <person name="Besteiro S."/>
            <person name="Sicheritz-Ponten T."/>
            <person name="Noel C.J."/>
            <person name="Dacks J.B."/>
            <person name="Foster P.G."/>
            <person name="Simillion C."/>
            <person name="Van de Peer Y."/>
            <person name="Miranda-Saavedra D."/>
            <person name="Barton G.J."/>
            <person name="Westrop G.D."/>
            <person name="Mueller S."/>
            <person name="Dessi D."/>
            <person name="Fiori P.L."/>
            <person name="Ren Q."/>
            <person name="Paulsen I."/>
            <person name="Zhang H."/>
            <person name="Bastida-Corcuera F.D."/>
            <person name="Simoes-Barbosa A."/>
            <person name="Brown M.T."/>
            <person name="Hayes R.D."/>
            <person name="Mukherjee M."/>
            <person name="Okumura C.Y."/>
            <person name="Schneider R."/>
            <person name="Smith A.J."/>
            <person name="Vanacova S."/>
            <person name="Villalvazo M."/>
            <person name="Haas B.J."/>
            <person name="Pertea M."/>
            <person name="Feldblyum T.V."/>
            <person name="Utterback T.R."/>
            <person name="Shu C.L."/>
            <person name="Osoegawa K."/>
            <person name="de Jong P.J."/>
            <person name="Hrdy I."/>
            <person name="Horvathova L."/>
            <person name="Zubacova Z."/>
            <person name="Dolezal P."/>
            <person name="Malik S.B."/>
            <person name="Logsdon J.M. Jr."/>
            <person name="Henze K."/>
            <person name="Gupta A."/>
            <person name="Wang C.C."/>
            <person name="Dunne R.L."/>
            <person name="Upcroft J.A."/>
            <person name="Upcroft P."/>
            <person name="White O."/>
            <person name="Salzberg S.L."/>
            <person name="Tang P."/>
            <person name="Chiu C.-H."/>
            <person name="Lee Y.-S."/>
            <person name="Embley T.M."/>
            <person name="Coombs G.H."/>
            <person name="Mottram J.C."/>
            <person name="Tachezy J."/>
            <person name="Fraser-Liggett C.M."/>
            <person name="Johnson P.J."/>
        </authorList>
    </citation>
    <scope>NUCLEOTIDE SEQUENCE [LARGE SCALE GENOMIC DNA]</scope>
    <source>
        <strain evidence="4">G3</strain>
    </source>
</reference>
<dbReference type="eggNOG" id="KOG1517">
    <property type="taxonomic scope" value="Eukaryota"/>
</dbReference>
<evidence type="ECO:0000256" key="1">
    <source>
        <dbReference type="ARBA" id="ARBA00022574"/>
    </source>
</evidence>
<dbReference type="PANTHER" id="PTHR12848:SF16">
    <property type="entry name" value="REGULATORY-ASSOCIATED PROTEIN OF MTOR"/>
    <property type="match status" value="1"/>
</dbReference>
<keyword evidence="2" id="KW-0677">Repeat</keyword>
<dbReference type="AlphaFoldDB" id="A2EZ34"/>
<dbReference type="Pfam" id="PF14538">
    <property type="entry name" value="Raptor_N"/>
    <property type="match status" value="1"/>
</dbReference>